<dbReference type="InterPro" id="IPR001882">
    <property type="entry name" value="Biotin_BS"/>
</dbReference>
<dbReference type="PROSITE" id="PS50979">
    <property type="entry name" value="BC"/>
    <property type="match status" value="1"/>
</dbReference>
<dbReference type="InterPro" id="IPR005481">
    <property type="entry name" value="BC-like_N"/>
</dbReference>
<dbReference type="CDD" id="cd06850">
    <property type="entry name" value="biotinyl_domain"/>
    <property type="match status" value="1"/>
</dbReference>
<dbReference type="InterPro" id="IPR011761">
    <property type="entry name" value="ATP-grasp"/>
</dbReference>
<keyword evidence="6" id="KW-0092">Biotin</keyword>
<dbReference type="Pfam" id="PF02786">
    <property type="entry name" value="CPSase_L_D2"/>
    <property type="match status" value="1"/>
</dbReference>
<evidence type="ECO:0000256" key="1">
    <source>
        <dbReference type="ARBA" id="ARBA00001953"/>
    </source>
</evidence>
<keyword evidence="3" id="KW-0436">Ligase</keyword>
<evidence type="ECO:0000259" key="13">
    <source>
        <dbReference type="PROSITE" id="PS50968"/>
    </source>
</evidence>
<evidence type="ECO:0000256" key="7">
    <source>
        <dbReference type="ARBA" id="ARBA00046317"/>
    </source>
</evidence>
<evidence type="ECO:0000256" key="8">
    <source>
        <dbReference type="ARBA" id="ARBA00048501"/>
    </source>
</evidence>
<name>A0A2I2KPT5_9ACTN</name>
<dbReference type="InterPro" id="IPR016185">
    <property type="entry name" value="PreATP-grasp_dom_sf"/>
</dbReference>
<comment type="catalytic activity">
    <reaction evidence="8">
        <text>N(6)-biotinyl-L-lysyl-[protein] + hydrogencarbonate + ATP = N(6)-carboxybiotinyl-L-lysyl-[protein] + ADP + phosphate + H(+)</text>
        <dbReference type="Rhea" id="RHEA:13501"/>
        <dbReference type="Rhea" id="RHEA-COMP:10505"/>
        <dbReference type="Rhea" id="RHEA-COMP:10506"/>
        <dbReference type="ChEBI" id="CHEBI:15378"/>
        <dbReference type="ChEBI" id="CHEBI:17544"/>
        <dbReference type="ChEBI" id="CHEBI:30616"/>
        <dbReference type="ChEBI" id="CHEBI:43474"/>
        <dbReference type="ChEBI" id="CHEBI:83144"/>
        <dbReference type="ChEBI" id="CHEBI:83145"/>
        <dbReference type="ChEBI" id="CHEBI:456216"/>
        <dbReference type="EC" id="6.3.4.14"/>
    </reaction>
    <physiologicalReaction direction="left-to-right" evidence="8">
        <dbReference type="Rhea" id="RHEA:13502"/>
    </physiologicalReaction>
</comment>
<dbReference type="GO" id="GO:0046872">
    <property type="term" value="F:metal ion binding"/>
    <property type="evidence" value="ECO:0007669"/>
    <property type="project" value="InterPro"/>
</dbReference>
<dbReference type="RefSeq" id="WP_101831475.1">
    <property type="nucleotide sequence ID" value="NZ_FZMO01000112.1"/>
</dbReference>
<organism evidence="16 17">
    <name type="scientific">Frankia canadensis</name>
    <dbReference type="NCBI Taxonomy" id="1836972"/>
    <lineage>
        <taxon>Bacteria</taxon>
        <taxon>Bacillati</taxon>
        <taxon>Actinomycetota</taxon>
        <taxon>Actinomycetes</taxon>
        <taxon>Frankiales</taxon>
        <taxon>Frankiaceae</taxon>
        <taxon>Frankia</taxon>
    </lineage>
</organism>
<dbReference type="SMART" id="SM00878">
    <property type="entry name" value="Biotin_carb_C"/>
    <property type="match status" value="1"/>
</dbReference>
<evidence type="ECO:0000256" key="10">
    <source>
        <dbReference type="ARBA" id="ARBA00065901"/>
    </source>
</evidence>
<evidence type="ECO:0000256" key="12">
    <source>
        <dbReference type="PROSITE-ProRule" id="PRU00409"/>
    </source>
</evidence>
<evidence type="ECO:0000313" key="16">
    <source>
        <dbReference type="EMBL" id="SNQ47683.1"/>
    </source>
</evidence>
<evidence type="ECO:0000256" key="6">
    <source>
        <dbReference type="ARBA" id="ARBA00023267"/>
    </source>
</evidence>
<dbReference type="GO" id="GO:0005524">
    <property type="term" value="F:ATP binding"/>
    <property type="evidence" value="ECO:0007669"/>
    <property type="project" value="UniProtKB-UniRule"/>
</dbReference>
<dbReference type="Pfam" id="PF00289">
    <property type="entry name" value="Biotin_carb_N"/>
    <property type="match status" value="1"/>
</dbReference>
<dbReference type="Gene3D" id="3.30.470.20">
    <property type="entry name" value="ATP-grasp fold, B domain"/>
    <property type="match status" value="1"/>
</dbReference>
<comment type="pathway">
    <text evidence="7">Amino-acid degradation; L-leucine degradation.</text>
</comment>
<dbReference type="InterPro" id="IPR005482">
    <property type="entry name" value="Biotin_COase_C"/>
</dbReference>
<dbReference type="EC" id="6.3.4.14" evidence="2"/>
<comment type="cofactor">
    <cofactor evidence="1">
        <name>biotin</name>
        <dbReference type="ChEBI" id="CHEBI:57586"/>
    </cofactor>
</comment>
<dbReference type="PROSITE" id="PS50968">
    <property type="entry name" value="BIOTINYL_LIPOYL"/>
    <property type="match status" value="1"/>
</dbReference>
<dbReference type="AlphaFoldDB" id="A0A2I2KPT5"/>
<feature type="domain" description="Lipoyl-binding" evidence="13">
    <location>
        <begin position="603"/>
        <end position="678"/>
    </location>
</feature>
<dbReference type="PROSITE" id="PS00188">
    <property type="entry name" value="BIOTIN"/>
    <property type="match status" value="1"/>
</dbReference>
<dbReference type="GO" id="GO:0004075">
    <property type="term" value="F:biotin carboxylase activity"/>
    <property type="evidence" value="ECO:0007669"/>
    <property type="project" value="UniProtKB-EC"/>
</dbReference>
<evidence type="ECO:0000256" key="9">
    <source>
        <dbReference type="ARBA" id="ARBA00053351"/>
    </source>
</evidence>
<feature type="domain" description="ATP-grasp" evidence="14">
    <location>
        <begin position="122"/>
        <end position="322"/>
    </location>
</feature>
<dbReference type="SUPFAM" id="SSF51246">
    <property type="entry name" value="Rudiment single hybrid motif"/>
    <property type="match status" value="1"/>
</dbReference>
<dbReference type="Pfam" id="PF02785">
    <property type="entry name" value="Biotin_carb_C"/>
    <property type="match status" value="1"/>
</dbReference>
<proteinExistence type="predicted"/>
<evidence type="ECO:0000313" key="17">
    <source>
        <dbReference type="Proteomes" id="UP000234331"/>
    </source>
</evidence>
<accession>A0A2I2KPT5</accession>
<keyword evidence="17" id="KW-1185">Reference proteome</keyword>
<protein>
    <recommendedName>
        <fullName evidence="11">Biotin-dependent 3-methylcrotonyl-coenzyme A carboxylase alpha1 subunit</fullName>
        <ecNumber evidence="2">6.3.4.14</ecNumber>
    </recommendedName>
</protein>
<dbReference type="SUPFAM" id="SSF56059">
    <property type="entry name" value="Glutathione synthetase ATP-binding domain-like"/>
    <property type="match status" value="1"/>
</dbReference>
<dbReference type="PROSITE" id="PS00867">
    <property type="entry name" value="CPSASE_2"/>
    <property type="match status" value="1"/>
</dbReference>
<keyword evidence="4 12" id="KW-0547">Nucleotide-binding</keyword>
<sequence length="696" mass="73474">MTTIRKLLVANRGEIVSRVFRTARELDVATVAVYSDPDAEAPFVAEADEAVRLPGATPAETYLRADLVIDAARRTGADAVHPGYGFLSENAAFARQCRQAGIVFVGPPPEAVEAMGSKTTAKKIMAEAGVPVLPGLLVDAELRADDARLSAAATALGFPVLVKAVYGGGGRGMRIVTGPDELAGTVASACREAESAFGDGAVFLERYVERPRHVEVQIFADTQGEVVHLFERECSVQRRYQKIIEEAPSPAVDDGLRARLGAAAVTAARAVDYVGAGTVEFVLDQAGDFYFLEMNTRLQVEHPVTEMITGLDLVRAQIQVAEGAPLPAELRAAHIGGHAVEARLYAEDPAAGFLPSAGTLVRFDVPDLPGVRVDTGVRAGTPVQVYYDPMLAKVIAHGPTRELAVRRLAAALARSHVDGLATNRDLLVAILREEQFLAGEIDTGYLDRHDPAKLGAPPADEDRTVAHLAAVVLAEAETRRARRALLPTLPSGWRNVGSSPQLVTVEVAGTTLEIGYRHVHHRPPEADSAAHRAADGFDVWVDGRRARVALHRVAARADGSTTVDLTVAGVRCVLLVARDGPVAHVHGRGGTTVARILPRFVEPGAVVEPGSLVAPMPGTVVRVAVEVGERVSAGDAVLVLEAMKMEHTVTAPGPGVVRELAATVGSVVDGGRVLAVLEPDPEPTQRAPASTPGVTR</sequence>
<dbReference type="FunFam" id="2.40.50.100:FF:000003">
    <property type="entry name" value="Acetyl-CoA carboxylase biotin carboxyl carrier protein"/>
    <property type="match status" value="1"/>
</dbReference>
<evidence type="ECO:0000256" key="11">
    <source>
        <dbReference type="ARBA" id="ARBA00074050"/>
    </source>
</evidence>
<dbReference type="EMBL" id="FZMO01000112">
    <property type="protein sequence ID" value="SNQ47683.1"/>
    <property type="molecule type" value="Genomic_DNA"/>
</dbReference>
<evidence type="ECO:0000259" key="15">
    <source>
        <dbReference type="PROSITE" id="PS50979"/>
    </source>
</evidence>
<dbReference type="FunFam" id="3.30.470.20:FF:000028">
    <property type="entry name" value="Methylcrotonoyl-CoA carboxylase subunit alpha, mitochondrial"/>
    <property type="match status" value="1"/>
</dbReference>
<keyword evidence="5 12" id="KW-0067">ATP-binding</keyword>
<evidence type="ECO:0000259" key="14">
    <source>
        <dbReference type="PROSITE" id="PS50975"/>
    </source>
</evidence>
<dbReference type="PROSITE" id="PS50975">
    <property type="entry name" value="ATP_GRASP"/>
    <property type="match status" value="1"/>
</dbReference>
<comment type="function">
    <text evidence="9">Component of a biotin-dependent acyl-CoA carboxylase complex. This subunit catalyzes the ATP-dependent carboxylation of the biotin carried by the biotin carboxyl carrier (BCC) domain, resulting in the formation of carboxyl biotin. When associated with the beta1 subunit AccD1, is involved in branched amino-acid catabolism with methylcrotonyl coenzyme A as the substrate.</text>
</comment>
<evidence type="ECO:0000256" key="5">
    <source>
        <dbReference type="ARBA" id="ARBA00022840"/>
    </source>
</evidence>
<dbReference type="InterPro" id="IPR000089">
    <property type="entry name" value="Biotin_lipoyl"/>
</dbReference>
<dbReference type="Pfam" id="PF00364">
    <property type="entry name" value="Biotin_lipoyl"/>
    <property type="match status" value="1"/>
</dbReference>
<comment type="subunit">
    <text evidence="10">The biotin-dependent acyl-CoA carboxylase complex is composed of AccA1, which contains the biotin carboxylase (BC) and biotin carboxyl carrier protein (BCCP) domains, and AccD1, which contains the carboxyl transferase (CT) domain. The AccA1/AccD1 complex forms a dodecamer.</text>
</comment>
<evidence type="ECO:0000256" key="4">
    <source>
        <dbReference type="ARBA" id="ARBA00022741"/>
    </source>
</evidence>
<dbReference type="InterPro" id="IPR011053">
    <property type="entry name" value="Single_hybrid_motif"/>
</dbReference>
<dbReference type="PANTHER" id="PTHR18866:SF126">
    <property type="entry name" value="BIOTIN CARBOXYLASE"/>
    <property type="match status" value="1"/>
</dbReference>
<dbReference type="Proteomes" id="UP000234331">
    <property type="component" value="Unassembled WGS sequence"/>
</dbReference>
<dbReference type="SUPFAM" id="SSF52440">
    <property type="entry name" value="PreATP-grasp domain"/>
    <property type="match status" value="1"/>
</dbReference>
<dbReference type="PANTHER" id="PTHR18866">
    <property type="entry name" value="CARBOXYLASE:PYRUVATE/ACETYL-COA/PROPIONYL-COA CARBOXYLASE"/>
    <property type="match status" value="1"/>
</dbReference>
<evidence type="ECO:0000256" key="3">
    <source>
        <dbReference type="ARBA" id="ARBA00022598"/>
    </source>
</evidence>
<dbReference type="SUPFAM" id="SSF51230">
    <property type="entry name" value="Single hybrid motif"/>
    <property type="match status" value="1"/>
</dbReference>
<dbReference type="FunFam" id="3.40.50.20:FF:000010">
    <property type="entry name" value="Propionyl-CoA carboxylase subunit alpha"/>
    <property type="match status" value="1"/>
</dbReference>
<gene>
    <name evidence="16" type="primary">accA</name>
    <name evidence="16" type="ORF">FRACA_20079</name>
</gene>
<dbReference type="InterPro" id="IPR005479">
    <property type="entry name" value="CPAse_ATP-bd"/>
</dbReference>
<dbReference type="InterPro" id="IPR011764">
    <property type="entry name" value="Biotin_carboxylation_dom"/>
</dbReference>
<dbReference type="InterPro" id="IPR050856">
    <property type="entry name" value="Biotin_carboxylase_complex"/>
</dbReference>
<dbReference type="OrthoDB" id="9760256at2"/>
<feature type="domain" description="Biotin carboxylation" evidence="15">
    <location>
        <begin position="3"/>
        <end position="451"/>
    </location>
</feature>
<reference evidence="16 17" key="1">
    <citation type="submission" date="2017-06" db="EMBL/GenBank/DDBJ databases">
        <authorList>
            <person name="Kim H.J."/>
            <person name="Triplett B.A."/>
        </authorList>
    </citation>
    <scope>NUCLEOTIDE SEQUENCE [LARGE SCALE GENOMIC DNA]</scope>
    <source>
        <strain evidence="16">FRACA_ARgP5</strain>
    </source>
</reference>
<dbReference type="InterPro" id="IPR011054">
    <property type="entry name" value="Rudment_hybrid_motif"/>
</dbReference>
<evidence type="ECO:0000256" key="2">
    <source>
        <dbReference type="ARBA" id="ARBA00013263"/>
    </source>
</evidence>
<dbReference type="Gene3D" id="2.40.50.100">
    <property type="match status" value="1"/>
</dbReference>